<keyword evidence="1" id="KW-1185">Reference proteome</keyword>
<dbReference type="Proteomes" id="UP000887574">
    <property type="component" value="Unplaced"/>
</dbReference>
<name>A0A915E8J7_9BILA</name>
<evidence type="ECO:0000313" key="2">
    <source>
        <dbReference type="WBParaSite" id="jg3200"/>
    </source>
</evidence>
<dbReference type="WBParaSite" id="jg3200">
    <property type="protein sequence ID" value="jg3200"/>
    <property type="gene ID" value="jg3200"/>
</dbReference>
<proteinExistence type="predicted"/>
<dbReference type="AlphaFoldDB" id="A0A915E8J7"/>
<evidence type="ECO:0000313" key="1">
    <source>
        <dbReference type="Proteomes" id="UP000887574"/>
    </source>
</evidence>
<sequence length="81" mass="9148">MKISLHRMNTFGDMIFEILQCYSAPTIPFLTMQWVADSSAMDMPANVSSPQVGINNNWYVTANTTQWSGCHQCGPFFVDRP</sequence>
<protein>
    <submittedName>
        <fullName evidence="2">Uncharacterized protein</fullName>
    </submittedName>
</protein>
<organism evidence="1 2">
    <name type="scientific">Ditylenchus dipsaci</name>
    <dbReference type="NCBI Taxonomy" id="166011"/>
    <lineage>
        <taxon>Eukaryota</taxon>
        <taxon>Metazoa</taxon>
        <taxon>Ecdysozoa</taxon>
        <taxon>Nematoda</taxon>
        <taxon>Chromadorea</taxon>
        <taxon>Rhabditida</taxon>
        <taxon>Tylenchina</taxon>
        <taxon>Tylenchomorpha</taxon>
        <taxon>Sphaerularioidea</taxon>
        <taxon>Anguinidae</taxon>
        <taxon>Anguininae</taxon>
        <taxon>Ditylenchus</taxon>
    </lineage>
</organism>
<reference evidence="2" key="1">
    <citation type="submission" date="2022-11" db="UniProtKB">
        <authorList>
            <consortium name="WormBaseParasite"/>
        </authorList>
    </citation>
    <scope>IDENTIFICATION</scope>
</reference>
<accession>A0A915E8J7</accession>